<protein>
    <recommendedName>
        <fullName evidence="3">Plasmid replication initiator protein</fullName>
    </recommendedName>
</protein>
<reference evidence="1 2" key="1">
    <citation type="submission" date="2016-10" db="EMBL/GenBank/DDBJ databases">
        <authorList>
            <person name="de Groot N.N."/>
        </authorList>
    </citation>
    <scope>NUCLEOTIDE SEQUENCE [LARGE SCALE GENOMIC DNA]</scope>
    <source>
        <strain evidence="1 2">DSM 22024</strain>
    </source>
</reference>
<name>A0A1H1L8R1_9ACTN</name>
<evidence type="ECO:0008006" key="3">
    <source>
        <dbReference type="Google" id="ProtNLM"/>
    </source>
</evidence>
<dbReference type="STRING" id="117157.SAMN04489717_0154"/>
<dbReference type="Pfam" id="PF20199">
    <property type="entry name" value="RepSA"/>
    <property type="match status" value="1"/>
</dbReference>
<keyword evidence="2" id="KW-1185">Reference proteome</keyword>
<accession>A0A1H1L8R1</accession>
<organism evidence="1 2">
    <name type="scientific">Actinopolymorpha singaporensis</name>
    <dbReference type="NCBI Taxonomy" id="117157"/>
    <lineage>
        <taxon>Bacteria</taxon>
        <taxon>Bacillati</taxon>
        <taxon>Actinomycetota</taxon>
        <taxon>Actinomycetes</taxon>
        <taxon>Propionibacteriales</taxon>
        <taxon>Actinopolymorphaceae</taxon>
        <taxon>Actinopolymorpha</taxon>
    </lineage>
</organism>
<proteinExistence type="predicted"/>
<dbReference type="AlphaFoldDB" id="A0A1H1L8R1"/>
<gene>
    <name evidence="1" type="ORF">SAMN04489717_0154</name>
</gene>
<dbReference type="EMBL" id="LT629732">
    <property type="protein sequence ID" value="SDR70279.1"/>
    <property type="molecule type" value="Genomic_DNA"/>
</dbReference>
<evidence type="ECO:0000313" key="1">
    <source>
        <dbReference type="EMBL" id="SDR70279.1"/>
    </source>
</evidence>
<sequence>MTDSTATITPDTTPTVAGAVAVAETIRTVDANGAVWLHTPPRPKPDGLDLTDLRGADRFSASTTAMVRGASPDYRRWLSHVHSAAGCSQPVRLAGMVRTTNVNTRTGEVTETKTVTEDMPDGVIYKACGNRRASVCPSCSEIYRADAYQLVLAGMRGGKGVPETVSGHPAVFATATAPGFGVVHTTRTNKKSGKPEPCRARRAPDLCPHGVDMRCMTSHAEGDERLGRPLCPDCYDYDHHAVWNTFAGELWRYTTMKANRELRKWARRHGYAERVEDPETGKVSSKVPVRISFGKVAEFQRRGLVHFHVLARFDGIHPLDTDLVVPPPDWANVFLLSWILEQALAATAYRTPPHVVHDHDGRTLVDRPDGWLLRWGSQVDVRPVRLRGEDKLSGERVVDELDHSDATGGTGQLDKHGRRRLLSGPAVAGYLAKYATKATEAAGHTSRKITDETVDFYANDTHPGRLIEACWRLSQKGDQSAQEWRDSKYYALRRWAHMLGYGGHFFSKSRRYSTTFKRLRQARVDYRRAHHESAEHLEENEVLESVGELVFAGSGWHTTGDAMLANTAAAMARERRQVGRLEIATSG</sequence>
<dbReference type="RefSeq" id="WP_197681623.1">
    <property type="nucleotide sequence ID" value="NZ_LT629732.1"/>
</dbReference>
<dbReference type="InterPro" id="IPR046828">
    <property type="entry name" value="RepSA"/>
</dbReference>
<evidence type="ECO:0000313" key="2">
    <source>
        <dbReference type="Proteomes" id="UP000198983"/>
    </source>
</evidence>
<dbReference type="Proteomes" id="UP000198983">
    <property type="component" value="Chromosome I"/>
</dbReference>